<proteinExistence type="predicted"/>
<gene>
    <name evidence="2" type="ORF">D3F03_02515</name>
</gene>
<evidence type="ECO:0000313" key="2">
    <source>
        <dbReference type="EMBL" id="RID99327.1"/>
    </source>
</evidence>
<name>A0A398CEJ4_9BURK</name>
<evidence type="ECO:0000313" key="3">
    <source>
        <dbReference type="Proteomes" id="UP000266302"/>
    </source>
</evidence>
<dbReference type="AlphaFoldDB" id="A0A398CEJ4"/>
<dbReference type="RefSeq" id="WP_119107777.1">
    <property type="nucleotide sequence ID" value="NZ_QXJC01000001.1"/>
</dbReference>
<dbReference type="Proteomes" id="UP000266302">
    <property type="component" value="Unassembled WGS sequence"/>
</dbReference>
<evidence type="ECO:0000259" key="1">
    <source>
        <dbReference type="Pfam" id="PF18753"/>
    </source>
</evidence>
<dbReference type="InterPro" id="IPR041180">
    <property type="entry name" value="Nmad2"/>
</dbReference>
<dbReference type="Pfam" id="PF18753">
    <property type="entry name" value="Nmad2"/>
    <property type="match status" value="1"/>
</dbReference>
<dbReference type="OrthoDB" id="2080678at2"/>
<protein>
    <recommendedName>
        <fullName evidence="1">Nucleotide modification associated domain-containing protein</fullName>
    </recommendedName>
</protein>
<organism evidence="2 3">
    <name type="scientific">Simplicispira hankyongi</name>
    <dbReference type="NCBI Taxonomy" id="2315688"/>
    <lineage>
        <taxon>Bacteria</taxon>
        <taxon>Pseudomonadati</taxon>
        <taxon>Pseudomonadota</taxon>
        <taxon>Betaproteobacteria</taxon>
        <taxon>Burkholderiales</taxon>
        <taxon>Comamonadaceae</taxon>
        <taxon>Simplicispira</taxon>
    </lineage>
</organism>
<feature type="domain" description="Nucleotide modification associated" evidence="1">
    <location>
        <begin position="2"/>
        <end position="200"/>
    </location>
</feature>
<keyword evidence="3" id="KW-1185">Reference proteome</keyword>
<accession>A0A398CEJ4</accession>
<dbReference type="EMBL" id="QXJC01000001">
    <property type="protein sequence ID" value="RID99327.1"/>
    <property type="molecule type" value="Genomic_DNA"/>
</dbReference>
<reference evidence="2 3" key="1">
    <citation type="submission" date="2018-09" db="EMBL/GenBank/DDBJ databases">
        <title>Draft genome of Simplicispira sp. NY-02.</title>
        <authorList>
            <person name="Im W.T."/>
        </authorList>
    </citation>
    <scope>NUCLEOTIDE SEQUENCE [LARGE SCALE GENOMIC DNA]</scope>
    <source>
        <strain evidence="2 3">NY-02</strain>
    </source>
</reference>
<comment type="caution">
    <text evidence="2">The sequence shown here is derived from an EMBL/GenBank/DDBJ whole genome shotgun (WGS) entry which is preliminary data.</text>
</comment>
<sequence>MHLYSYVVARDYGFAPNPFGGVCTLATCKPEIRQRADVGDWVAGLTSAADRATLGFVYIMKVDEVLTYDAYWNDARFQLKKPSRRGSVKQLFGDNIYHQSPTGVWHQADSHHSLDGGGANPRNIANDTRSHGVLVGRRFAYWGSAAIDVPQEFLNFNGHSIRLNRGYRSKFPDEFIRAFVSWFESLDAQGFIAPPFMWQRQRSTWARPQT</sequence>